<keyword evidence="5" id="KW-1185">Reference proteome</keyword>
<proteinExistence type="predicted"/>
<dbReference type="PROSITE" id="PS51925">
    <property type="entry name" value="SWIB_MDM2"/>
    <property type="match status" value="1"/>
</dbReference>
<dbReference type="PANTHER" id="PTHR13844">
    <property type="entry name" value="SWI/SNF-RELATED MATRIX-ASSOCIATED ACTIN-DEPENDENT REGULATOR OF CHROMATIN SUBFAMILY D"/>
    <property type="match status" value="1"/>
</dbReference>
<dbReference type="Gene3D" id="1.10.245.10">
    <property type="entry name" value="SWIB/MDM2 domain"/>
    <property type="match status" value="1"/>
</dbReference>
<dbReference type="InterPro" id="IPR036885">
    <property type="entry name" value="SWIB_MDM2_dom_sf"/>
</dbReference>
<evidence type="ECO:0000259" key="2">
    <source>
        <dbReference type="PROSITE" id="PS51925"/>
    </source>
</evidence>
<evidence type="ECO:0000313" key="5">
    <source>
        <dbReference type="Proteomes" id="UP001285441"/>
    </source>
</evidence>
<dbReference type="Proteomes" id="UP001285441">
    <property type="component" value="Unassembled WGS sequence"/>
</dbReference>
<feature type="domain" description="DEK-C" evidence="3">
    <location>
        <begin position="7"/>
        <end position="62"/>
    </location>
</feature>
<organism evidence="4 5">
    <name type="scientific">Podospora didyma</name>
    <dbReference type="NCBI Taxonomy" id="330526"/>
    <lineage>
        <taxon>Eukaryota</taxon>
        <taxon>Fungi</taxon>
        <taxon>Dikarya</taxon>
        <taxon>Ascomycota</taxon>
        <taxon>Pezizomycotina</taxon>
        <taxon>Sordariomycetes</taxon>
        <taxon>Sordariomycetidae</taxon>
        <taxon>Sordariales</taxon>
        <taxon>Podosporaceae</taxon>
        <taxon>Podospora</taxon>
    </lineage>
</organism>
<dbReference type="SUPFAM" id="SSF109715">
    <property type="entry name" value="DEK C-terminal domain"/>
    <property type="match status" value="1"/>
</dbReference>
<evidence type="ECO:0000313" key="4">
    <source>
        <dbReference type="EMBL" id="KAK3384935.1"/>
    </source>
</evidence>
<dbReference type="EMBL" id="JAULSW010000004">
    <property type="protein sequence ID" value="KAK3384935.1"/>
    <property type="molecule type" value="Genomic_DNA"/>
</dbReference>
<accession>A0AAE0NNX4</accession>
<dbReference type="Gene3D" id="1.10.10.60">
    <property type="entry name" value="Homeodomain-like"/>
    <property type="match status" value="1"/>
</dbReference>
<reference evidence="4" key="1">
    <citation type="journal article" date="2023" name="Mol. Phylogenet. Evol.">
        <title>Genome-scale phylogeny and comparative genomics of the fungal order Sordariales.</title>
        <authorList>
            <person name="Hensen N."/>
            <person name="Bonometti L."/>
            <person name="Westerberg I."/>
            <person name="Brannstrom I.O."/>
            <person name="Guillou S."/>
            <person name="Cros-Aarteil S."/>
            <person name="Calhoun S."/>
            <person name="Haridas S."/>
            <person name="Kuo A."/>
            <person name="Mondo S."/>
            <person name="Pangilinan J."/>
            <person name="Riley R."/>
            <person name="LaButti K."/>
            <person name="Andreopoulos B."/>
            <person name="Lipzen A."/>
            <person name="Chen C."/>
            <person name="Yan M."/>
            <person name="Daum C."/>
            <person name="Ng V."/>
            <person name="Clum A."/>
            <person name="Steindorff A."/>
            <person name="Ohm R.A."/>
            <person name="Martin F."/>
            <person name="Silar P."/>
            <person name="Natvig D.O."/>
            <person name="Lalanne C."/>
            <person name="Gautier V."/>
            <person name="Ament-Velasquez S.L."/>
            <person name="Kruys A."/>
            <person name="Hutchinson M.I."/>
            <person name="Powell A.J."/>
            <person name="Barry K."/>
            <person name="Miller A.N."/>
            <person name="Grigoriev I.V."/>
            <person name="Debuchy R."/>
            <person name="Gladieux P."/>
            <person name="Hiltunen Thoren M."/>
            <person name="Johannesson H."/>
        </authorList>
    </citation>
    <scope>NUCLEOTIDE SEQUENCE</scope>
    <source>
        <strain evidence="4">CBS 232.78</strain>
    </source>
</reference>
<evidence type="ECO:0000259" key="3">
    <source>
        <dbReference type="PROSITE" id="PS51998"/>
    </source>
</evidence>
<sequence>MSVPLSSEEKRNYTRLIDGILAAADLQTVTRKKIRQGLEAAINKDLSSQKNAIKSLIEARFDAVSADDAQAMPTPPPGNAPELSPLHEETNGHTPSDLAEPDVSVKEDADSEGDGDGEIQVSLPPAKKKQKRESSSEDADARLAAELQAQENRLSRGRVTRGANQTKVAKKPKPKSKSKAKTPKKKSEKRVRSDDDSDVDSEAASKKRKAGGGFQKPFNLSYPLAELCGESQLPRPQVVKKLWEHIKANNLQDPADKRQILCDEKMQAVFKQSRVDMFQMNKLLGNQLYPIEE</sequence>
<feature type="compositionally biased region" description="Basic and acidic residues" evidence="1">
    <location>
        <begin position="132"/>
        <end position="143"/>
    </location>
</feature>
<dbReference type="SMART" id="SM00151">
    <property type="entry name" value="SWIB"/>
    <property type="match status" value="1"/>
</dbReference>
<protein>
    <recommendedName>
        <fullName evidence="6">DM2 domain-containing protein</fullName>
    </recommendedName>
</protein>
<reference evidence="4" key="2">
    <citation type="submission" date="2023-06" db="EMBL/GenBank/DDBJ databases">
        <authorList>
            <consortium name="Lawrence Berkeley National Laboratory"/>
            <person name="Haridas S."/>
            <person name="Hensen N."/>
            <person name="Bonometti L."/>
            <person name="Westerberg I."/>
            <person name="Brannstrom I.O."/>
            <person name="Guillou S."/>
            <person name="Cros-Aarteil S."/>
            <person name="Calhoun S."/>
            <person name="Kuo A."/>
            <person name="Mondo S."/>
            <person name="Pangilinan J."/>
            <person name="Riley R."/>
            <person name="LaButti K."/>
            <person name="Andreopoulos B."/>
            <person name="Lipzen A."/>
            <person name="Chen C."/>
            <person name="Yanf M."/>
            <person name="Daum C."/>
            <person name="Ng V."/>
            <person name="Clum A."/>
            <person name="Steindorff A."/>
            <person name="Ohm R."/>
            <person name="Martin F."/>
            <person name="Silar P."/>
            <person name="Natvig D."/>
            <person name="Lalanne C."/>
            <person name="Gautier V."/>
            <person name="Ament-velasquez S.L."/>
            <person name="Kruys A."/>
            <person name="Hutchinson M.I."/>
            <person name="Powell A.J."/>
            <person name="Barry K."/>
            <person name="Miller A.N."/>
            <person name="Grigoriev I.V."/>
            <person name="Debuchy R."/>
            <person name="Gladieux P."/>
            <person name="Thoren M.H."/>
            <person name="Johannesson H."/>
        </authorList>
    </citation>
    <scope>NUCLEOTIDE SEQUENCE</scope>
    <source>
        <strain evidence="4">CBS 232.78</strain>
    </source>
</reference>
<dbReference type="Pfam" id="PF08766">
    <property type="entry name" value="DEK_C"/>
    <property type="match status" value="1"/>
</dbReference>
<comment type="caution">
    <text evidence="4">The sequence shown here is derived from an EMBL/GenBank/DDBJ whole genome shotgun (WGS) entry which is preliminary data.</text>
</comment>
<feature type="domain" description="DM2" evidence="2">
    <location>
        <begin position="213"/>
        <end position="290"/>
    </location>
</feature>
<feature type="region of interest" description="Disordered" evidence="1">
    <location>
        <begin position="66"/>
        <end position="216"/>
    </location>
</feature>
<dbReference type="CDD" id="cd10567">
    <property type="entry name" value="SWIB-MDM2_like"/>
    <property type="match status" value="1"/>
</dbReference>
<dbReference type="InterPro" id="IPR003121">
    <property type="entry name" value="SWIB_MDM2_domain"/>
</dbReference>
<evidence type="ECO:0008006" key="6">
    <source>
        <dbReference type="Google" id="ProtNLM"/>
    </source>
</evidence>
<dbReference type="Pfam" id="PF02201">
    <property type="entry name" value="SWIB"/>
    <property type="match status" value="1"/>
</dbReference>
<feature type="compositionally biased region" description="Basic residues" evidence="1">
    <location>
        <begin position="168"/>
        <end position="189"/>
    </location>
</feature>
<name>A0AAE0NNX4_9PEZI</name>
<dbReference type="SUPFAM" id="SSF47592">
    <property type="entry name" value="SWIB/MDM2 domain"/>
    <property type="match status" value="1"/>
</dbReference>
<dbReference type="InterPro" id="IPR019835">
    <property type="entry name" value="SWIB_domain"/>
</dbReference>
<evidence type="ECO:0000256" key="1">
    <source>
        <dbReference type="SAM" id="MobiDB-lite"/>
    </source>
</evidence>
<dbReference type="InterPro" id="IPR014876">
    <property type="entry name" value="DEK_C"/>
</dbReference>
<dbReference type="AlphaFoldDB" id="A0AAE0NNX4"/>
<gene>
    <name evidence="4" type="ORF">B0H63DRAFT_173864</name>
</gene>
<dbReference type="PROSITE" id="PS51998">
    <property type="entry name" value="DEK_C"/>
    <property type="match status" value="1"/>
</dbReference>